<dbReference type="KEGG" id="mtc:MT1854.1"/>
<dbReference type="Proteomes" id="UP000001020">
    <property type="component" value="Chromosome"/>
</dbReference>
<keyword evidence="3" id="KW-1185">Reference proteome</keyword>
<sequence>MASASGQTRTNAMGLLLTDDRTRRPMTASVVATSRERHSHKAAKQRACEITDFEPEGRFRVRKRRRGRIGTKRSSISDTDYRRDSFRSHLLTAGAHGDADAQHKGMTAQQTTELGTPLVRALAPHGVSGRSSRKPLGLNP</sequence>
<organism evidence="2 3">
    <name type="scientific">Mycobacterium tuberculosis (strain CDC 1551 / Oshkosh)</name>
    <dbReference type="NCBI Taxonomy" id="83331"/>
    <lineage>
        <taxon>Bacteria</taxon>
        <taxon>Bacillati</taxon>
        <taxon>Actinomycetota</taxon>
        <taxon>Actinomycetes</taxon>
        <taxon>Mycobacteriales</taxon>
        <taxon>Mycobacteriaceae</taxon>
        <taxon>Mycobacterium</taxon>
        <taxon>Mycobacterium tuberculosis complex</taxon>
    </lineage>
</organism>
<proteinExistence type="predicted"/>
<gene>
    <name evidence="2" type="ordered locus">MT1854.1</name>
</gene>
<feature type="region of interest" description="Disordered" evidence="1">
    <location>
        <begin position="1"/>
        <end position="46"/>
    </location>
</feature>
<reference evidence="2 3" key="1">
    <citation type="journal article" date="2002" name="J. Bacteriol.">
        <title>Whole-genome comparison of Mycobacterium tuberculosis clinical and laboratory strains.</title>
        <authorList>
            <person name="Fleischmann R.D."/>
            <person name="Alland D."/>
            <person name="Eisen J.A."/>
            <person name="Carpenter L."/>
            <person name="White O."/>
            <person name="Peterson J."/>
            <person name="DeBoy R."/>
            <person name="Dodson R."/>
            <person name="Gwinn M."/>
            <person name="Haft D."/>
            <person name="Hickey E."/>
            <person name="Kolonay J.F."/>
            <person name="Nelson W.C."/>
            <person name="Umayam L.A."/>
            <person name="Ermolaeva M."/>
            <person name="Salzberg S.L."/>
            <person name="Delcher A."/>
            <person name="Utterback T."/>
            <person name="Weidman J."/>
            <person name="Khouri H."/>
            <person name="Gill J."/>
            <person name="Mikula A."/>
            <person name="Bishai W."/>
            <person name="Jacobs Jr W.R.Jr."/>
            <person name="Venter J.C."/>
            <person name="Fraser C.M."/>
        </authorList>
    </citation>
    <scope>NUCLEOTIDE SEQUENCE [LARGE SCALE GENOMIC DNA]</scope>
    <source>
        <strain evidence="3">CDC 1551 / Oshkosh</strain>
    </source>
</reference>
<dbReference type="HOGENOM" id="CLU_169624_0_0_11"/>
<feature type="compositionally biased region" description="Polar residues" evidence="1">
    <location>
        <begin position="1"/>
        <end position="11"/>
    </location>
</feature>
<name>Q7D7X7_MYCTO</name>
<evidence type="ECO:0000313" key="2">
    <source>
        <dbReference type="EMBL" id="AAK46126.1"/>
    </source>
</evidence>
<protein>
    <submittedName>
        <fullName evidence="2">Uncharacterized protein</fullName>
    </submittedName>
</protein>
<dbReference type="AlphaFoldDB" id="Q7D7X7"/>
<accession>Q7D7X7</accession>
<evidence type="ECO:0000313" key="3">
    <source>
        <dbReference type="Proteomes" id="UP000001020"/>
    </source>
</evidence>
<dbReference type="EMBL" id="AE000516">
    <property type="protein sequence ID" value="AAK46126.1"/>
    <property type="molecule type" value="Genomic_DNA"/>
</dbReference>
<evidence type="ECO:0000256" key="1">
    <source>
        <dbReference type="SAM" id="MobiDB-lite"/>
    </source>
</evidence>